<dbReference type="PROSITE" id="PS50156">
    <property type="entry name" value="SSD"/>
    <property type="match status" value="1"/>
</dbReference>
<evidence type="ECO:0000256" key="1">
    <source>
        <dbReference type="ARBA" id="ARBA00004651"/>
    </source>
</evidence>
<sequence>MNTKYNNNLLVRYTTSVTNNPKPYLILLAIVSLLACVGMLRVFINATIYFIPKDYPSRVTEQQVKQIFDASGEQAVVAIETAKQDVFNLSTLKTIADLTLKFESISFVKDEDAESLRRLQVSADNQSIINALLKDGLDQKDYGRLKLLENKLDGDAKNALQKIILNLKPVKKVRSLMTAEDIREIDDTLYTGKLLESVPQSDDDIVALKKAVLDNPLYRGLLIASGEPVKATSIMIELNIAEDDAPSMVKAHDAITQIINSQQTDDRLYLGGGPMLAVQIDQSVQMDNLKYFPFVIITISILLFVFFRRKQAVYLPVSIATITILWSMGAMVGVGISVNIITSVLPVFVMTIAVADAVHYLSKYYELRETMDAKSAVLETNQRLLTPMLLTSITTIAGFLALGYSLFSQVQHFSIFTALGVLFAFFITITLLPALLPKLAAKEQPVNSADEHSAKNIQWPVTLGKKFDALVAKSTLTISIVVLLVIAGLVPYIFNLQADNHNMAAFSENTRLRQDDKVLNHYFGGTIPLNIWFKGEQENSIATPEAMVAIEKINQRLLQHAEVGYTATTANMIKRLHQVFNPEHPYAMPDELSSQLIAQYLLLLENGEGQDIRITLDQAHKNSRIFVLGHTDQASVWEGIIEDTRQYAKTVLPQGISIHFSGFADVMVKNTHEVVNGQIISISIAVVVILFIVTLLFKNLLMGMITIIPLIFTLLLNFAAMVFTGVFLDIGTSLIIAIVFGVGVDYAIHYLSILVDKCQQGIDPETALKETAAFISRPVIINSIVVASGFLALTMSDYAVVAKLGLLVSSTIFFCGFFTLLLAPLLIRVFKPGLIYRVSKKNQLASETN</sequence>
<feature type="transmembrane region" description="Helical" evidence="6">
    <location>
        <begin position="475"/>
        <end position="494"/>
    </location>
</feature>
<keyword evidence="5 6" id="KW-0472">Membrane</keyword>
<evidence type="ECO:0000313" key="8">
    <source>
        <dbReference type="EMBL" id="MET1253934.1"/>
    </source>
</evidence>
<organism evidence="8 9">
    <name type="scientific">Aliikangiella maris</name>
    <dbReference type="NCBI Taxonomy" id="3162458"/>
    <lineage>
        <taxon>Bacteria</taxon>
        <taxon>Pseudomonadati</taxon>
        <taxon>Pseudomonadota</taxon>
        <taxon>Gammaproteobacteria</taxon>
        <taxon>Oceanospirillales</taxon>
        <taxon>Pleioneaceae</taxon>
        <taxon>Aliikangiella</taxon>
    </lineage>
</organism>
<dbReference type="SUPFAM" id="SSF82866">
    <property type="entry name" value="Multidrug efflux transporter AcrB transmembrane domain"/>
    <property type="match status" value="2"/>
</dbReference>
<feature type="transmembrane region" description="Helical" evidence="6">
    <location>
        <begin position="24"/>
        <end position="44"/>
    </location>
</feature>
<feature type="transmembrane region" description="Helical" evidence="6">
    <location>
        <begin position="413"/>
        <end position="436"/>
    </location>
</feature>
<feature type="transmembrane region" description="Helical" evidence="6">
    <location>
        <begin position="774"/>
        <end position="793"/>
    </location>
</feature>
<feature type="transmembrane region" description="Helical" evidence="6">
    <location>
        <begin position="314"/>
        <end position="334"/>
    </location>
</feature>
<feature type="transmembrane region" description="Helical" evidence="6">
    <location>
        <begin position="805"/>
        <end position="827"/>
    </location>
</feature>
<dbReference type="EMBL" id="JBEVCJ010000002">
    <property type="protein sequence ID" value="MET1253934.1"/>
    <property type="molecule type" value="Genomic_DNA"/>
</dbReference>
<dbReference type="RefSeq" id="WP_353873482.1">
    <property type="nucleotide sequence ID" value="NZ_JBEVCJ010000002.1"/>
</dbReference>
<dbReference type="Gene3D" id="1.20.1640.10">
    <property type="entry name" value="Multidrug efflux transporter AcrB transmembrane domain"/>
    <property type="match status" value="2"/>
</dbReference>
<evidence type="ECO:0000256" key="6">
    <source>
        <dbReference type="SAM" id="Phobius"/>
    </source>
</evidence>
<evidence type="ECO:0000256" key="4">
    <source>
        <dbReference type="ARBA" id="ARBA00022989"/>
    </source>
</evidence>
<comment type="caution">
    <text evidence="8">The sequence shown here is derived from an EMBL/GenBank/DDBJ whole genome shotgun (WGS) entry which is preliminary data.</text>
</comment>
<dbReference type="PANTHER" id="PTHR33406:SF13">
    <property type="entry name" value="MEMBRANE PROTEIN YDFJ"/>
    <property type="match status" value="1"/>
</dbReference>
<dbReference type="InterPro" id="IPR050545">
    <property type="entry name" value="Mycobact_MmpL"/>
</dbReference>
<protein>
    <submittedName>
        <fullName evidence="8">MMPL family transporter</fullName>
    </submittedName>
</protein>
<reference evidence="8 9" key="1">
    <citation type="submission" date="2024-06" db="EMBL/GenBank/DDBJ databases">
        <authorList>
            <person name="Li F."/>
        </authorList>
    </citation>
    <scope>NUCLEOTIDE SEQUENCE [LARGE SCALE GENOMIC DNA]</scope>
    <source>
        <strain evidence="8 9">GXAS 311</strain>
    </source>
</reference>
<feature type="transmembrane region" description="Helical" evidence="6">
    <location>
        <begin position="384"/>
        <end position="407"/>
    </location>
</feature>
<dbReference type="InterPro" id="IPR004869">
    <property type="entry name" value="MMPL_dom"/>
</dbReference>
<feature type="transmembrane region" description="Helical" evidence="6">
    <location>
        <begin position="291"/>
        <end position="307"/>
    </location>
</feature>
<feature type="transmembrane region" description="Helical" evidence="6">
    <location>
        <begin position="340"/>
        <end position="361"/>
    </location>
</feature>
<keyword evidence="3 6" id="KW-0812">Transmembrane</keyword>
<proteinExistence type="predicted"/>
<evidence type="ECO:0000313" key="9">
    <source>
        <dbReference type="Proteomes" id="UP001548189"/>
    </source>
</evidence>
<gene>
    <name evidence="8" type="ORF">ABVT43_02230</name>
</gene>
<dbReference type="PANTHER" id="PTHR33406">
    <property type="entry name" value="MEMBRANE PROTEIN MJ1562-RELATED"/>
    <property type="match status" value="1"/>
</dbReference>
<dbReference type="Proteomes" id="UP001548189">
    <property type="component" value="Unassembled WGS sequence"/>
</dbReference>
<evidence type="ECO:0000256" key="5">
    <source>
        <dbReference type="ARBA" id="ARBA00023136"/>
    </source>
</evidence>
<evidence type="ECO:0000256" key="3">
    <source>
        <dbReference type="ARBA" id="ARBA00022692"/>
    </source>
</evidence>
<feature type="transmembrane region" description="Helical" evidence="6">
    <location>
        <begin position="704"/>
        <end position="728"/>
    </location>
</feature>
<keyword evidence="9" id="KW-1185">Reference proteome</keyword>
<evidence type="ECO:0000259" key="7">
    <source>
        <dbReference type="PROSITE" id="PS50156"/>
    </source>
</evidence>
<name>A0ABV2BPQ1_9GAMM</name>
<accession>A0ABV2BPQ1</accession>
<keyword evidence="2" id="KW-1003">Cell membrane</keyword>
<comment type="subcellular location">
    <subcellularLocation>
        <location evidence="1">Cell membrane</location>
        <topology evidence="1">Multi-pass membrane protein</topology>
    </subcellularLocation>
</comment>
<feature type="domain" description="SSD" evidence="7">
    <location>
        <begin position="317"/>
        <end position="438"/>
    </location>
</feature>
<dbReference type="Pfam" id="PF03176">
    <property type="entry name" value="MMPL"/>
    <property type="match status" value="2"/>
</dbReference>
<feature type="transmembrane region" description="Helical" evidence="6">
    <location>
        <begin position="734"/>
        <end position="753"/>
    </location>
</feature>
<dbReference type="InterPro" id="IPR000731">
    <property type="entry name" value="SSD"/>
</dbReference>
<evidence type="ECO:0000256" key="2">
    <source>
        <dbReference type="ARBA" id="ARBA00022475"/>
    </source>
</evidence>
<keyword evidence="4 6" id="KW-1133">Transmembrane helix</keyword>
<feature type="transmembrane region" description="Helical" evidence="6">
    <location>
        <begin position="679"/>
        <end position="697"/>
    </location>
</feature>